<evidence type="ECO:0000313" key="1">
    <source>
        <dbReference type="EMBL" id="CCE81415.1"/>
    </source>
</evidence>
<reference evidence="1 2" key="1">
    <citation type="journal article" date="2012" name="G3 (Bethesda)">
        <title>Pichia sorbitophila, an interspecies yeast hybrid reveals early steps of genome resolution following polyploidization.</title>
        <authorList>
            <person name="Leh Louis V."/>
            <person name="Despons L."/>
            <person name="Friedrich A."/>
            <person name="Martin T."/>
            <person name="Durrens P."/>
            <person name="Casaregola S."/>
            <person name="Neuveglise C."/>
            <person name="Fairhead C."/>
            <person name="Marck C."/>
            <person name="Cruz J.A."/>
            <person name="Straub M.L."/>
            <person name="Kugler V."/>
            <person name="Sacerdot C."/>
            <person name="Uzunov Z."/>
            <person name="Thierry A."/>
            <person name="Weiss S."/>
            <person name="Bleykasten C."/>
            <person name="De Montigny J."/>
            <person name="Jacques N."/>
            <person name="Jung P."/>
            <person name="Lemaire M."/>
            <person name="Mallet S."/>
            <person name="Morel G."/>
            <person name="Richard G.F."/>
            <person name="Sarkar A."/>
            <person name="Savel G."/>
            <person name="Schacherer J."/>
            <person name="Seret M.L."/>
            <person name="Talla E."/>
            <person name="Samson G."/>
            <person name="Jubin C."/>
            <person name="Poulain J."/>
            <person name="Vacherie B."/>
            <person name="Barbe V."/>
            <person name="Pelletier E."/>
            <person name="Sherman D.J."/>
            <person name="Westhof E."/>
            <person name="Weissenbach J."/>
            <person name="Baret P.V."/>
            <person name="Wincker P."/>
            <person name="Gaillardin C."/>
            <person name="Dujon B."/>
            <person name="Souciet J.L."/>
        </authorList>
    </citation>
    <scope>NUCLEOTIDE SEQUENCE [LARGE SCALE GENOMIC DNA]</scope>
    <source>
        <strain evidence="2">ATCC MYA-4447 / BCRC 22081 / CBS 7064 / NBRC 10061 / NRRL Y-12695</strain>
    </source>
</reference>
<dbReference type="InParanoid" id="G8YE16"/>
<accession>G8YE16</accession>
<dbReference type="Proteomes" id="UP000005222">
    <property type="component" value="Chromosome I"/>
</dbReference>
<name>G8YE16_PICSO</name>
<keyword evidence="2" id="KW-1185">Reference proteome</keyword>
<proteinExistence type="predicted"/>
<evidence type="ECO:0000313" key="2">
    <source>
        <dbReference type="Proteomes" id="UP000005222"/>
    </source>
</evidence>
<gene>
    <name evidence="1" type="primary">Piso0_002071</name>
    <name evidence="1" type="ORF">GNLVRS01_PISO0I02252g</name>
</gene>
<sequence length="100" mass="11580">MVVSMTSKSPYYPQIERPTGYSDFGRHCMLPAKRCMLDEAARFQTHEKGPGISYVRTKVLYSYSKSPVIRRCFSLASSHRRRLLFVSIIVANVRRVVKHQ</sequence>
<dbReference type="HOGENOM" id="CLU_2307078_0_0_1"/>
<organism evidence="1 2">
    <name type="scientific">Pichia sorbitophila (strain ATCC MYA-4447 / BCRC 22081 / CBS 7064 / NBRC 10061 / NRRL Y-12695)</name>
    <name type="common">Hybrid yeast</name>
    <dbReference type="NCBI Taxonomy" id="559304"/>
    <lineage>
        <taxon>Eukaryota</taxon>
        <taxon>Fungi</taxon>
        <taxon>Dikarya</taxon>
        <taxon>Ascomycota</taxon>
        <taxon>Saccharomycotina</taxon>
        <taxon>Pichiomycetes</taxon>
        <taxon>Debaryomycetaceae</taxon>
        <taxon>Millerozyma</taxon>
    </lineage>
</organism>
<protein>
    <submittedName>
        <fullName evidence="1">Piso0_002071 protein</fullName>
    </submittedName>
</protein>
<dbReference type="AlphaFoldDB" id="G8YE16"/>
<dbReference type="EMBL" id="FO082051">
    <property type="protein sequence ID" value="CCE81415.1"/>
    <property type="molecule type" value="Genomic_DNA"/>
</dbReference>